<reference evidence="3 4" key="1">
    <citation type="journal article" date="2018" name="Nat. Ecol. Evol.">
        <title>Pezizomycetes genomes reveal the molecular basis of ectomycorrhizal truffle lifestyle.</title>
        <authorList>
            <person name="Murat C."/>
            <person name="Payen T."/>
            <person name="Noel B."/>
            <person name="Kuo A."/>
            <person name="Morin E."/>
            <person name="Chen J."/>
            <person name="Kohler A."/>
            <person name="Krizsan K."/>
            <person name="Balestrini R."/>
            <person name="Da Silva C."/>
            <person name="Montanini B."/>
            <person name="Hainaut M."/>
            <person name="Levati E."/>
            <person name="Barry K.W."/>
            <person name="Belfiori B."/>
            <person name="Cichocki N."/>
            <person name="Clum A."/>
            <person name="Dockter R.B."/>
            <person name="Fauchery L."/>
            <person name="Guy J."/>
            <person name="Iotti M."/>
            <person name="Le Tacon F."/>
            <person name="Lindquist E.A."/>
            <person name="Lipzen A."/>
            <person name="Malagnac F."/>
            <person name="Mello A."/>
            <person name="Molinier V."/>
            <person name="Miyauchi S."/>
            <person name="Poulain J."/>
            <person name="Riccioni C."/>
            <person name="Rubini A."/>
            <person name="Sitrit Y."/>
            <person name="Splivallo R."/>
            <person name="Traeger S."/>
            <person name="Wang M."/>
            <person name="Zifcakova L."/>
            <person name="Wipf D."/>
            <person name="Zambonelli A."/>
            <person name="Paolocci F."/>
            <person name="Nowrousian M."/>
            <person name="Ottonello S."/>
            <person name="Baldrian P."/>
            <person name="Spatafora J.W."/>
            <person name="Henrissat B."/>
            <person name="Nagy L.G."/>
            <person name="Aury J.M."/>
            <person name="Wincker P."/>
            <person name="Grigoriev I.V."/>
            <person name="Bonfante P."/>
            <person name="Martin F.M."/>
        </authorList>
    </citation>
    <scope>NUCLEOTIDE SEQUENCE [LARGE SCALE GENOMIC DNA]</scope>
    <source>
        <strain evidence="3 4">RN42</strain>
    </source>
</reference>
<protein>
    <submittedName>
        <fullName evidence="3">Uncharacterized protein</fullName>
    </submittedName>
</protein>
<feature type="region of interest" description="Disordered" evidence="2">
    <location>
        <begin position="1"/>
        <end position="98"/>
    </location>
</feature>
<feature type="coiled-coil region" evidence="1">
    <location>
        <begin position="171"/>
        <end position="198"/>
    </location>
</feature>
<dbReference type="EMBL" id="ML119773">
    <property type="protein sequence ID" value="RPA75028.1"/>
    <property type="molecule type" value="Genomic_DNA"/>
</dbReference>
<sequence length="230" mass="25854">MTNETESLPDEPPPEYETLPFTSDPNNPMLAFLRTQRYNHPFTASPATPPRVLSAQSPTERSESLRHEPSRSTCPSCRLTLTSDPNRPPSDSKLPPDEVEKTLTTLNTESDDSEVVRLRNELAQATERDREYERERAVWVTQEASYLREREEGERRANSLVGMVGAAVAGRDSARNALAACQEVNKMLKEDVVNLEKALAEDPGLEGIERMGHPVRSMARVARLLRSREK</sequence>
<name>A0A3N4HRB4_ASCIM</name>
<keyword evidence="4" id="KW-1185">Reference proteome</keyword>
<accession>A0A3N4HRB4</accession>
<dbReference type="Proteomes" id="UP000275078">
    <property type="component" value="Unassembled WGS sequence"/>
</dbReference>
<proteinExistence type="predicted"/>
<keyword evidence="1" id="KW-0175">Coiled coil</keyword>
<evidence type="ECO:0000313" key="3">
    <source>
        <dbReference type="EMBL" id="RPA75028.1"/>
    </source>
</evidence>
<feature type="compositionally biased region" description="Basic and acidic residues" evidence="2">
    <location>
        <begin position="60"/>
        <end position="70"/>
    </location>
</feature>
<dbReference type="AlphaFoldDB" id="A0A3N4HRB4"/>
<evidence type="ECO:0000256" key="2">
    <source>
        <dbReference type="SAM" id="MobiDB-lite"/>
    </source>
</evidence>
<evidence type="ECO:0000313" key="4">
    <source>
        <dbReference type="Proteomes" id="UP000275078"/>
    </source>
</evidence>
<organism evidence="3 4">
    <name type="scientific">Ascobolus immersus RN42</name>
    <dbReference type="NCBI Taxonomy" id="1160509"/>
    <lineage>
        <taxon>Eukaryota</taxon>
        <taxon>Fungi</taxon>
        <taxon>Dikarya</taxon>
        <taxon>Ascomycota</taxon>
        <taxon>Pezizomycotina</taxon>
        <taxon>Pezizomycetes</taxon>
        <taxon>Pezizales</taxon>
        <taxon>Ascobolaceae</taxon>
        <taxon>Ascobolus</taxon>
    </lineage>
</organism>
<evidence type="ECO:0000256" key="1">
    <source>
        <dbReference type="SAM" id="Coils"/>
    </source>
</evidence>
<feature type="compositionally biased region" description="Polar residues" evidence="2">
    <location>
        <begin position="71"/>
        <end position="85"/>
    </location>
</feature>
<gene>
    <name evidence="3" type="ORF">BJ508DRAFT_312330</name>
</gene>